<evidence type="ECO:0000313" key="5">
    <source>
        <dbReference type="Proteomes" id="UP000461730"/>
    </source>
</evidence>
<dbReference type="AlphaFoldDB" id="A0A7K1UCT4"/>
<dbReference type="InterPro" id="IPR036028">
    <property type="entry name" value="SH3-like_dom_sf"/>
</dbReference>
<dbReference type="SUPFAM" id="SSF50044">
    <property type="entry name" value="SH3-domain"/>
    <property type="match status" value="1"/>
</dbReference>
<dbReference type="SMART" id="SM00287">
    <property type="entry name" value="SH3b"/>
    <property type="match status" value="1"/>
</dbReference>
<reference evidence="4 5" key="1">
    <citation type="submission" date="2019-12" db="EMBL/GenBank/DDBJ databases">
        <title>Chitinophaga sp. strain ysch24 (GDMCC 1.1355), whole genome shotgun sequence.</title>
        <authorList>
            <person name="Zhang X."/>
        </authorList>
    </citation>
    <scope>NUCLEOTIDE SEQUENCE [LARGE SCALE GENOMIC DNA]</scope>
    <source>
        <strain evidence="5">ysch24</strain>
    </source>
</reference>
<gene>
    <name evidence="4" type="ORF">GO493_28270</name>
</gene>
<feature type="domain" description="SH3b" evidence="3">
    <location>
        <begin position="75"/>
        <end position="140"/>
    </location>
</feature>
<evidence type="ECO:0000259" key="3">
    <source>
        <dbReference type="PROSITE" id="PS51781"/>
    </source>
</evidence>
<accession>A0A7K1UCT4</accession>
<evidence type="ECO:0000313" key="4">
    <source>
        <dbReference type="EMBL" id="MVT12187.1"/>
    </source>
</evidence>
<evidence type="ECO:0000259" key="2">
    <source>
        <dbReference type="PROSITE" id="PS50002"/>
    </source>
</evidence>
<evidence type="ECO:0000256" key="1">
    <source>
        <dbReference type="ARBA" id="ARBA00022443"/>
    </source>
</evidence>
<dbReference type="PROSITE" id="PS51781">
    <property type="entry name" value="SH3B"/>
    <property type="match status" value="1"/>
</dbReference>
<organism evidence="4 5">
    <name type="scientific">Chitinophaga tropicalis</name>
    <dbReference type="NCBI Taxonomy" id="2683588"/>
    <lineage>
        <taxon>Bacteria</taxon>
        <taxon>Pseudomonadati</taxon>
        <taxon>Bacteroidota</taxon>
        <taxon>Chitinophagia</taxon>
        <taxon>Chitinophagales</taxon>
        <taxon>Chitinophagaceae</taxon>
        <taxon>Chitinophaga</taxon>
    </lineage>
</organism>
<protein>
    <submittedName>
        <fullName evidence="4">SH3 domain-containing protein</fullName>
    </submittedName>
</protein>
<dbReference type="Proteomes" id="UP000461730">
    <property type="component" value="Unassembled WGS sequence"/>
</dbReference>
<feature type="domain" description="SH3" evidence="2">
    <location>
        <begin position="74"/>
        <end position="140"/>
    </location>
</feature>
<dbReference type="Pfam" id="PF08239">
    <property type="entry name" value="SH3_3"/>
    <property type="match status" value="1"/>
</dbReference>
<dbReference type="Gene3D" id="2.30.30.40">
    <property type="entry name" value="SH3 Domains"/>
    <property type="match status" value="1"/>
</dbReference>
<keyword evidence="5" id="KW-1185">Reference proteome</keyword>
<keyword evidence="1" id="KW-0728">SH3 domain</keyword>
<dbReference type="InterPro" id="IPR001452">
    <property type="entry name" value="SH3_domain"/>
</dbReference>
<dbReference type="InterPro" id="IPR003646">
    <property type="entry name" value="SH3-like_bac-type"/>
</dbReference>
<dbReference type="EMBL" id="WRXN01000020">
    <property type="protein sequence ID" value="MVT12187.1"/>
    <property type="molecule type" value="Genomic_DNA"/>
</dbReference>
<dbReference type="PROSITE" id="PS50002">
    <property type="entry name" value="SH3"/>
    <property type="match status" value="1"/>
</dbReference>
<name>A0A7K1UCT4_9BACT</name>
<dbReference type="RefSeq" id="WP_157309609.1">
    <property type="nucleotide sequence ID" value="NZ_WRXN01000020.1"/>
</dbReference>
<proteinExistence type="predicted"/>
<comment type="caution">
    <text evidence="4">The sequence shown here is derived from an EMBL/GenBank/DDBJ whole genome shotgun (WGS) entry which is preliminary data.</text>
</comment>
<sequence length="140" mass="15279">MALQEKYKELIDAAKSAGTKNLQVSELDGVLHITGEAPSGTVKDNLWNIYGKIDPNFLTGDVVMNINVATAVEGARLKVITESSNLNIRKGPGTDQPIVGKAAHNETVTLISKQSDQWWLIRTDSGEEGYSHSQYLKPVE</sequence>